<sequence>MLKQCNEDDFYTIKMEIDDRLSPENIIIFFWGALVLSGIMILVITIPLYGPGHYLTNPLWFLTHKIFVILFVIQLIVTLFYSLKKNAYRYQRVQSVFLSLFSLKTSSFDVYAAFFMFCEGRDVPSNLIITTIALWIGGFIFLLLSTIRAIKRVQQGELRKNGKGLYNIKQTVGNANLPIIFGVVMIGGAIVRKLSDSAITLGTVTDLYFILMFPFILQYMMVFALPEHFLYTYCKLRFKSFHVPMPNPEEEEARKKPNVKRCPIEYHNVISTTTRCKIGGWSVAAEDFEEAISSNGLEMTETLIYKISNINEATNEADYTFYIPVEPPVEMDKIGGDFYFHKRWKFDDGFLIKNRGLDFDMEDEDFYDLLRMKAKEEQLILKSFYKILDEEGYVYYYAPIVEEQKEKHEVI</sequence>
<evidence type="ECO:0000313" key="5">
    <source>
        <dbReference type="Proteomes" id="UP000570010"/>
    </source>
</evidence>
<dbReference type="RefSeq" id="WP_163238878.1">
    <property type="nucleotide sequence ID" value="NZ_JAAIWN010000001.1"/>
</dbReference>
<feature type="transmembrane region" description="Helical" evidence="1">
    <location>
        <begin position="171"/>
        <end position="191"/>
    </location>
</feature>
<keyword evidence="1" id="KW-0812">Transmembrane</keyword>
<feature type="transmembrane region" description="Helical" evidence="1">
    <location>
        <begin position="61"/>
        <end position="83"/>
    </location>
</feature>
<feature type="transmembrane region" description="Helical" evidence="1">
    <location>
        <begin position="127"/>
        <end position="150"/>
    </location>
</feature>
<evidence type="ECO:0000313" key="4">
    <source>
        <dbReference type="Proteomes" id="UP000472971"/>
    </source>
</evidence>
<evidence type="ECO:0000313" key="2">
    <source>
        <dbReference type="EMBL" id="MBA4535598.1"/>
    </source>
</evidence>
<feature type="transmembrane region" description="Helical" evidence="1">
    <location>
        <begin position="26"/>
        <end position="49"/>
    </location>
</feature>
<name>A0A6B3VX98_9BACI</name>
<dbReference type="AlphaFoldDB" id="A0A6B3VX98"/>
<dbReference type="Proteomes" id="UP000472971">
    <property type="component" value="Unassembled WGS sequence"/>
</dbReference>
<reference evidence="2 5" key="2">
    <citation type="submission" date="2020-07" db="EMBL/GenBank/DDBJ databases">
        <authorList>
            <person name="Feng H."/>
        </authorList>
    </citation>
    <scope>NUCLEOTIDE SEQUENCE [LARGE SCALE GENOMIC DNA]</scope>
    <source>
        <strain evidence="2">S-12</strain>
        <strain evidence="5">s-12</strain>
    </source>
</reference>
<keyword evidence="1" id="KW-0472">Membrane</keyword>
<comment type="caution">
    <text evidence="3">The sequence shown here is derived from an EMBL/GenBank/DDBJ whole genome shotgun (WGS) entry which is preliminary data.</text>
</comment>
<feature type="transmembrane region" description="Helical" evidence="1">
    <location>
        <begin position="95"/>
        <end position="115"/>
    </location>
</feature>
<reference evidence="3 4" key="1">
    <citation type="submission" date="2020-02" db="EMBL/GenBank/DDBJ databases">
        <title>Bacillus aquiflavi sp. nov., isolated from yellow water of strong flavor Chinese baijiu in Yibin region of China.</title>
        <authorList>
            <person name="Xie J."/>
        </authorList>
    </citation>
    <scope>NUCLEOTIDE SEQUENCE [LARGE SCALE GENOMIC DNA]</scope>
    <source>
        <strain evidence="3 4">3H-10</strain>
    </source>
</reference>
<accession>A0A6B3VX98</accession>
<protein>
    <submittedName>
        <fullName evidence="3">Uncharacterized protein</fullName>
    </submittedName>
</protein>
<dbReference type="EMBL" id="JAAIWN010000001">
    <property type="protein sequence ID" value="NEY79974.1"/>
    <property type="molecule type" value="Genomic_DNA"/>
</dbReference>
<keyword evidence="1" id="KW-1133">Transmembrane helix</keyword>
<feature type="transmembrane region" description="Helical" evidence="1">
    <location>
        <begin position="207"/>
        <end position="231"/>
    </location>
</feature>
<evidence type="ECO:0000256" key="1">
    <source>
        <dbReference type="SAM" id="Phobius"/>
    </source>
</evidence>
<gene>
    <name evidence="3" type="ORF">G4D64_00250</name>
    <name evidence="2" type="ORF">H1Z61_00250</name>
</gene>
<organism evidence="3 4">
    <name type="scientific">Bacillus aquiflavi</name>
    <dbReference type="NCBI Taxonomy" id="2672567"/>
    <lineage>
        <taxon>Bacteria</taxon>
        <taxon>Bacillati</taxon>
        <taxon>Bacillota</taxon>
        <taxon>Bacilli</taxon>
        <taxon>Bacillales</taxon>
        <taxon>Bacillaceae</taxon>
        <taxon>Bacillus</taxon>
    </lineage>
</organism>
<dbReference type="Proteomes" id="UP000570010">
    <property type="component" value="Unassembled WGS sequence"/>
</dbReference>
<keyword evidence="4" id="KW-1185">Reference proteome</keyword>
<proteinExistence type="predicted"/>
<dbReference type="EMBL" id="JACEIO010000001">
    <property type="protein sequence ID" value="MBA4535598.1"/>
    <property type="molecule type" value="Genomic_DNA"/>
</dbReference>
<evidence type="ECO:0000313" key="3">
    <source>
        <dbReference type="EMBL" id="NEY79974.1"/>
    </source>
</evidence>